<gene>
    <name evidence="1" type="ORF">Tchl_0931</name>
</gene>
<evidence type="ECO:0000313" key="2">
    <source>
        <dbReference type="Proteomes" id="UP000185739"/>
    </source>
</evidence>
<name>A0A1H5UAS7_9RHOO</name>
<sequence>MLRRFRALLWSVDDNPKSADVRETLCRIAAMTPDEAAACWTDLDDTTEAEIERAQWEVLGRIGPPLAIALPELARHALDTMAPNQGGRPPVAGLAVMLAAALAAHWWRLTGTPPTVRIVDFKPTRFMAWAKLMFKRTGYPTGDLYKHLRDGLRAARADERVPPR</sequence>
<protein>
    <submittedName>
        <fullName evidence="1">Uncharacterized protein</fullName>
    </submittedName>
</protein>
<organism evidence="1 2">
    <name type="scientific">Thauera chlorobenzoica</name>
    <dbReference type="NCBI Taxonomy" id="96773"/>
    <lineage>
        <taxon>Bacteria</taxon>
        <taxon>Pseudomonadati</taxon>
        <taxon>Pseudomonadota</taxon>
        <taxon>Betaproteobacteria</taxon>
        <taxon>Rhodocyclales</taxon>
        <taxon>Zoogloeaceae</taxon>
        <taxon>Thauera</taxon>
    </lineage>
</organism>
<accession>A0A1H5UAS7</accession>
<keyword evidence="2" id="KW-1185">Reference proteome</keyword>
<dbReference type="AlphaFoldDB" id="A0A1H5UAS7"/>
<dbReference type="Proteomes" id="UP000185739">
    <property type="component" value="Chromosome"/>
</dbReference>
<evidence type="ECO:0000313" key="1">
    <source>
        <dbReference type="EMBL" id="APR03794.1"/>
    </source>
</evidence>
<proteinExistence type="predicted"/>
<dbReference type="KEGG" id="tcl:Tchl_0931"/>
<dbReference type="EMBL" id="CP018839">
    <property type="protein sequence ID" value="APR03794.1"/>
    <property type="molecule type" value="Genomic_DNA"/>
</dbReference>
<reference evidence="1 2" key="1">
    <citation type="submission" date="2016-12" db="EMBL/GenBank/DDBJ databases">
        <title>Complete genome sequence of Thauera chlorobenzoica, a Betaproteobacterium degrading haloaromatics anaerobically to CO2 and halides.</title>
        <authorList>
            <person name="Goris T."/>
            <person name="Mergelsberg M."/>
            <person name="Boll M."/>
        </authorList>
    </citation>
    <scope>NUCLEOTIDE SEQUENCE [LARGE SCALE GENOMIC DNA]</scope>
    <source>
        <strain evidence="1 2">3CB1</strain>
    </source>
</reference>